<dbReference type="InterPro" id="IPR036249">
    <property type="entry name" value="Thioredoxin-like_sf"/>
</dbReference>
<dbReference type="GO" id="GO:0042597">
    <property type="term" value="C:periplasmic space"/>
    <property type="evidence" value="ECO:0007669"/>
    <property type="project" value="UniProtKB-SubCell"/>
</dbReference>
<evidence type="ECO:0000313" key="11">
    <source>
        <dbReference type="EMBL" id="WWY03691.1"/>
    </source>
</evidence>
<feature type="domain" description="DSBA-like thioredoxin" evidence="9">
    <location>
        <begin position="87"/>
        <end position="183"/>
    </location>
</feature>
<dbReference type="SUPFAM" id="SSF52833">
    <property type="entry name" value="Thioredoxin-like"/>
    <property type="match status" value="1"/>
</dbReference>
<evidence type="ECO:0000256" key="6">
    <source>
        <dbReference type="PIRSR" id="PIRSR001488-1"/>
    </source>
</evidence>
<protein>
    <recommendedName>
        <fullName evidence="5">Thiol:disulfide interchange protein</fullName>
    </recommendedName>
</protein>
<comment type="similarity">
    <text evidence="1">Belongs to the thioredoxin family. DsbA subfamily.</text>
</comment>
<evidence type="ECO:0000256" key="2">
    <source>
        <dbReference type="ARBA" id="ARBA00022729"/>
    </source>
</evidence>
<evidence type="ECO:0000313" key="12">
    <source>
        <dbReference type="Proteomes" id="UP001149607"/>
    </source>
</evidence>
<reference evidence="10" key="1">
    <citation type="submission" date="2022-10" db="EMBL/GenBank/DDBJ databases">
        <authorList>
            <person name="Boutroux M."/>
        </authorList>
    </citation>
    <scope>NUCLEOTIDE SEQUENCE</scope>
    <source>
        <strain evidence="10">51.81</strain>
    </source>
</reference>
<evidence type="ECO:0000256" key="1">
    <source>
        <dbReference type="ARBA" id="ARBA00005791"/>
    </source>
</evidence>
<dbReference type="PROSITE" id="PS00194">
    <property type="entry name" value="THIOREDOXIN_1"/>
    <property type="match status" value="1"/>
</dbReference>
<evidence type="ECO:0000313" key="10">
    <source>
        <dbReference type="EMBL" id="MDD9327301.1"/>
    </source>
</evidence>
<evidence type="ECO:0000256" key="7">
    <source>
        <dbReference type="SAM" id="MobiDB-lite"/>
    </source>
</evidence>
<dbReference type="InterPro" id="IPR050824">
    <property type="entry name" value="Thiol_disulfide_DsbA"/>
</dbReference>
<dbReference type="EMBL" id="JAPQFL010000001">
    <property type="protein sequence ID" value="MDD9327301.1"/>
    <property type="molecule type" value="Genomic_DNA"/>
</dbReference>
<evidence type="ECO:0000256" key="8">
    <source>
        <dbReference type="SAM" id="SignalP"/>
    </source>
</evidence>
<dbReference type="InterPro" id="IPR001853">
    <property type="entry name" value="DSBA-like_thioredoxin_dom"/>
</dbReference>
<dbReference type="PANTHER" id="PTHR35891">
    <property type="entry name" value="THIOL:DISULFIDE INTERCHANGE PROTEIN DSBA"/>
    <property type="match status" value="1"/>
</dbReference>
<dbReference type="CDD" id="cd03019">
    <property type="entry name" value="DsbA_DsbA"/>
    <property type="match status" value="1"/>
</dbReference>
<keyword evidence="2 8" id="KW-0732">Signal</keyword>
<keyword evidence="4" id="KW-0676">Redox-active center</keyword>
<accession>A0A9X4E3J5</accession>
<dbReference type="InterPro" id="IPR023205">
    <property type="entry name" value="DsbA/DsbL"/>
</dbReference>
<dbReference type="AlphaFoldDB" id="A0A9X4E3J5"/>
<proteinExistence type="inferred from homology"/>
<feature type="disulfide bond" description="Redox-active" evidence="6">
    <location>
        <begin position="54"/>
        <end position="57"/>
    </location>
</feature>
<sequence>MKISKILTTVLALAVALPAQAALVEGEDYVVLAKPMAQQNPEKIEVAEFFGYFCVHCYNLNPVLLKRERTWASDTYLRPIHVVWSPDMMGLARIAAAVNSTGMKKQASQAVFEAVYNQKINLADADTFKKWAEAQTAFDGKKLVAAYNGFSNPAQAQTMADLTMQHNIESTPTFIVGGKYQMRFKGTWEQNLDKVDEMIAKVRKERGMKAPAAKARPRSLGASAAKAANR</sequence>
<keyword evidence="3 5" id="KW-1015">Disulfide bond</keyword>
<evidence type="ECO:0000256" key="4">
    <source>
        <dbReference type="ARBA" id="ARBA00023284"/>
    </source>
</evidence>
<dbReference type="EMBL" id="CP146598">
    <property type="protein sequence ID" value="WWY03691.1"/>
    <property type="molecule type" value="Genomic_DNA"/>
</dbReference>
<gene>
    <name evidence="10" type="ORF">ORY91_000686</name>
    <name evidence="11" type="ORF">V9W64_02815</name>
</gene>
<dbReference type="RefSeq" id="WP_274584550.1">
    <property type="nucleotide sequence ID" value="NZ_CP146598.1"/>
</dbReference>
<dbReference type="Pfam" id="PF01323">
    <property type="entry name" value="DSBA"/>
    <property type="match status" value="1"/>
</dbReference>
<name>A0A9X4E3J5_9NEIS</name>
<evidence type="ECO:0000256" key="3">
    <source>
        <dbReference type="ARBA" id="ARBA00023157"/>
    </source>
</evidence>
<dbReference type="PANTHER" id="PTHR35891:SF3">
    <property type="entry name" value="THIOL:DISULFIDE INTERCHANGE PROTEIN DSBL"/>
    <property type="match status" value="1"/>
</dbReference>
<dbReference type="Proteomes" id="UP001149607">
    <property type="component" value="Chromosome"/>
</dbReference>
<dbReference type="Gene3D" id="3.40.30.10">
    <property type="entry name" value="Glutaredoxin"/>
    <property type="match status" value="1"/>
</dbReference>
<evidence type="ECO:0000259" key="9">
    <source>
        <dbReference type="Pfam" id="PF01323"/>
    </source>
</evidence>
<feature type="chain" id="PRO_5042786802" description="Thiol:disulfide interchange protein" evidence="8">
    <location>
        <begin position="22"/>
        <end position="230"/>
    </location>
</feature>
<feature type="region of interest" description="Disordered" evidence="7">
    <location>
        <begin position="206"/>
        <end position="230"/>
    </location>
</feature>
<evidence type="ECO:0000256" key="5">
    <source>
        <dbReference type="PIRNR" id="PIRNR001488"/>
    </source>
</evidence>
<feature type="signal peptide" evidence="8">
    <location>
        <begin position="1"/>
        <end position="21"/>
    </location>
</feature>
<reference evidence="11" key="2">
    <citation type="submission" date="2024-02" db="EMBL/GenBank/DDBJ databases">
        <title>Neisseria leonii sp. nov.</title>
        <authorList>
            <person name="Boutroux M."/>
            <person name="Favre-Rochex S."/>
            <person name="Gorgette O."/>
            <person name="Touak G."/>
            <person name="Muhle E."/>
            <person name="Chesneau O."/>
            <person name="Clermont D."/>
            <person name="Rahi P."/>
        </authorList>
    </citation>
    <scope>NUCLEOTIDE SEQUENCE</scope>
    <source>
        <strain evidence="11">51.81</strain>
    </source>
</reference>
<dbReference type="InterPro" id="IPR017937">
    <property type="entry name" value="Thioredoxin_CS"/>
</dbReference>
<dbReference type="PIRSF" id="PIRSF001488">
    <property type="entry name" value="Tdi_protein"/>
    <property type="match status" value="1"/>
</dbReference>
<keyword evidence="12" id="KW-1185">Reference proteome</keyword>
<dbReference type="GO" id="GO:0016491">
    <property type="term" value="F:oxidoreductase activity"/>
    <property type="evidence" value="ECO:0007669"/>
    <property type="project" value="InterPro"/>
</dbReference>
<organism evidence="10">
    <name type="scientific">Neisseria leonii</name>
    <dbReference type="NCBI Taxonomy" id="2995413"/>
    <lineage>
        <taxon>Bacteria</taxon>
        <taxon>Pseudomonadati</taxon>
        <taxon>Pseudomonadota</taxon>
        <taxon>Betaproteobacteria</taxon>
        <taxon>Neisseriales</taxon>
        <taxon>Neisseriaceae</taxon>
        <taxon>Neisseria</taxon>
    </lineage>
</organism>
<comment type="subcellular location">
    <subcellularLocation>
        <location evidence="5">Periplasm</location>
    </subcellularLocation>
</comment>
<keyword evidence="5" id="KW-0574">Periplasm</keyword>